<evidence type="ECO:0000313" key="11">
    <source>
        <dbReference type="Proteomes" id="UP000027195"/>
    </source>
</evidence>
<comment type="similarity">
    <text evidence="1">Belongs to the DNA mismatch repair MutS family.</text>
</comment>
<keyword evidence="4" id="KW-0067">ATP-binding</keyword>
<gene>
    <name evidence="10" type="ORF">BOTBODRAFT_101826</name>
</gene>
<evidence type="ECO:0000256" key="5">
    <source>
        <dbReference type="ARBA" id="ARBA00023125"/>
    </source>
</evidence>
<dbReference type="Proteomes" id="UP000027195">
    <property type="component" value="Unassembled WGS sequence"/>
</dbReference>
<dbReference type="SUPFAM" id="SSF53150">
    <property type="entry name" value="DNA repair protein MutS, domain II"/>
    <property type="match status" value="1"/>
</dbReference>
<dbReference type="GO" id="GO:0006298">
    <property type="term" value="P:mismatch repair"/>
    <property type="evidence" value="ECO:0007669"/>
    <property type="project" value="InterPro"/>
</dbReference>
<keyword evidence="5" id="KW-0238">DNA-binding</keyword>
<dbReference type="STRING" id="930990.A0A067MVE6"/>
<evidence type="ECO:0000259" key="9">
    <source>
        <dbReference type="PROSITE" id="PS00486"/>
    </source>
</evidence>
<dbReference type="InterPro" id="IPR007860">
    <property type="entry name" value="DNA_mmatch_repair_MutS_con_dom"/>
</dbReference>
<keyword evidence="6" id="KW-0234">DNA repair</keyword>
<dbReference type="GO" id="GO:0005739">
    <property type="term" value="C:mitochondrion"/>
    <property type="evidence" value="ECO:0007669"/>
    <property type="project" value="TreeGrafter"/>
</dbReference>
<dbReference type="GO" id="GO:0030983">
    <property type="term" value="F:mismatched DNA binding"/>
    <property type="evidence" value="ECO:0007669"/>
    <property type="project" value="InterPro"/>
</dbReference>
<dbReference type="GO" id="GO:0005524">
    <property type="term" value="F:ATP binding"/>
    <property type="evidence" value="ECO:0007669"/>
    <property type="project" value="UniProtKB-KW"/>
</dbReference>
<name>A0A067MVE6_BOTB1</name>
<dbReference type="PIRSF" id="PIRSF037677">
    <property type="entry name" value="DNA_mis_repair_Msh6"/>
    <property type="match status" value="1"/>
</dbReference>
<dbReference type="Gene3D" id="1.10.1420.10">
    <property type="match status" value="3"/>
</dbReference>
<dbReference type="SUPFAM" id="SSF48334">
    <property type="entry name" value="DNA repair protein MutS, domain III"/>
    <property type="match status" value="1"/>
</dbReference>
<dbReference type="GO" id="GO:0005634">
    <property type="term" value="C:nucleus"/>
    <property type="evidence" value="ECO:0007669"/>
    <property type="project" value="TreeGrafter"/>
</dbReference>
<dbReference type="Pfam" id="PF00488">
    <property type="entry name" value="MutS_V"/>
    <property type="match status" value="1"/>
</dbReference>
<evidence type="ECO:0000256" key="1">
    <source>
        <dbReference type="ARBA" id="ARBA00006271"/>
    </source>
</evidence>
<dbReference type="GO" id="GO:0043504">
    <property type="term" value="P:mitochondrial DNA repair"/>
    <property type="evidence" value="ECO:0007669"/>
    <property type="project" value="TreeGrafter"/>
</dbReference>
<keyword evidence="3" id="KW-0227">DNA damage</keyword>
<dbReference type="InterPro" id="IPR045076">
    <property type="entry name" value="MutS"/>
</dbReference>
<sequence length="911" mass="101632">MYHGKLVFEVLLNPPIVEASAAEEKEECDVEAEIPRTQLAREIHENRMRFPHCILLTRVGNFYESYFEQATEVARRLSIKLTTRSWGGKRVAMCGFPLHHLDRHIKVLVQEQKQFVAMCEEFKVEEGHFQRRVARIITPGTLIDESFINHYENNYIAAITPDSGSPGLVGVAWTDVSTGELFTQSTDVDSLQDELARIGPREIILNLDLQDKSEHPIRRAIMEEESVSTSYFSPDSTLSAAGSEAIPETPSDAVFTTGESSAIRLLTSFLQAHMLESMPKLTSLERQAPEGRLQIDSHTIKALEIKEGMREGGTTGSLISAVKRTVTSGGTRLLSRWLCSPSTSISEINARQSVVALFHSRPHLRRDIVELLKPVEDVTRIVQKFSGLRGETDDLLSIKETIRAQGQIKRRLMEEFALEKAVGGVEDADEPWKNLVDLLGNMEDLEGLARRIELAVDESALKRQEKATSEGGEEESSPSDADDLEQQSLTLTKSMTWAIRPQFSPELSTLHGQLNELLKRKELMEKDLQKTYNAPSLSLRLNPQHGLFAHIGKAKRDLALLLNDSKFMEISRSNTTRVFFYQAWAVLGSSIIEVETSIARMEKTAFESLRQEVTSLDQALQRNARITDELDVTVGFAALASDYQFVRPILNKSTSYHVVNGRHPTVEMGLLASGRTFTPNTVTLDPSSRLHIITGPNMSGKSSLLRQTALIAILAQAGSFVPADYVEMGIVDHVFSRVGAKDDLFRDRSTFMVEMLETAEILKRATDRSLVIMDEVGRGTTVTDGIAIAFATVHHLYSTNRCRALFATHFHELANMLGYSEDQNTGKTGPFKDIGFFCTDVDGSFSYTHRLRPGVNRDSHGVKVAKQGGMPRSAIEVATDALSWIRQQKGGWVGDRAELRALGERLAHKRR</sequence>
<evidence type="ECO:0000256" key="3">
    <source>
        <dbReference type="ARBA" id="ARBA00022763"/>
    </source>
</evidence>
<protein>
    <recommendedName>
        <fullName evidence="9">DNA mismatch repair proteins mutS family domain-containing protein</fullName>
    </recommendedName>
</protein>
<dbReference type="InterPro" id="IPR007695">
    <property type="entry name" value="DNA_mismatch_repair_MutS-lik_N"/>
</dbReference>
<organism evidence="10 11">
    <name type="scientific">Botryobasidium botryosum (strain FD-172 SS1)</name>
    <dbReference type="NCBI Taxonomy" id="930990"/>
    <lineage>
        <taxon>Eukaryota</taxon>
        <taxon>Fungi</taxon>
        <taxon>Dikarya</taxon>
        <taxon>Basidiomycota</taxon>
        <taxon>Agaricomycotina</taxon>
        <taxon>Agaricomycetes</taxon>
        <taxon>Cantharellales</taxon>
        <taxon>Botryobasidiaceae</taxon>
        <taxon>Botryobasidium</taxon>
    </lineage>
</organism>
<evidence type="ECO:0000256" key="7">
    <source>
        <dbReference type="SAM" id="Coils"/>
    </source>
</evidence>
<dbReference type="AlphaFoldDB" id="A0A067MVE6"/>
<dbReference type="InterPro" id="IPR016151">
    <property type="entry name" value="DNA_mismatch_repair_MutS_N"/>
</dbReference>
<proteinExistence type="inferred from homology"/>
<dbReference type="PROSITE" id="PS00486">
    <property type="entry name" value="DNA_MISMATCH_REPAIR_2"/>
    <property type="match status" value="1"/>
</dbReference>
<dbReference type="GO" id="GO:0140664">
    <property type="term" value="F:ATP-dependent DNA damage sensor activity"/>
    <property type="evidence" value="ECO:0007669"/>
    <property type="project" value="InterPro"/>
</dbReference>
<dbReference type="Pfam" id="PF05188">
    <property type="entry name" value="MutS_II"/>
    <property type="match status" value="1"/>
</dbReference>
<dbReference type="SMART" id="SM00534">
    <property type="entry name" value="MUTSac"/>
    <property type="match status" value="1"/>
</dbReference>
<feature type="domain" description="DNA mismatch repair proteins mutS family" evidence="9">
    <location>
        <begin position="769"/>
        <end position="785"/>
    </location>
</feature>
<feature type="coiled-coil region" evidence="7">
    <location>
        <begin position="507"/>
        <end position="534"/>
    </location>
</feature>
<evidence type="ECO:0000256" key="4">
    <source>
        <dbReference type="ARBA" id="ARBA00022840"/>
    </source>
</evidence>
<dbReference type="InterPro" id="IPR017261">
    <property type="entry name" value="DNA_mismatch_repair_MutS/MSH"/>
</dbReference>
<accession>A0A067MVE6</accession>
<dbReference type="InterPro" id="IPR007696">
    <property type="entry name" value="DNA_mismatch_repair_MutS_core"/>
</dbReference>
<evidence type="ECO:0000313" key="10">
    <source>
        <dbReference type="EMBL" id="KDQ19718.1"/>
    </source>
</evidence>
<dbReference type="FunCoup" id="A0A067MVE6">
    <property type="interactions" value="310"/>
</dbReference>
<dbReference type="Gene3D" id="3.30.420.110">
    <property type="entry name" value="MutS, connector domain"/>
    <property type="match status" value="1"/>
</dbReference>
<dbReference type="SUPFAM" id="SSF55271">
    <property type="entry name" value="DNA repair protein MutS, domain I"/>
    <property type="match status" value="1"/>
</dbReference>
<dbReference type="PANTHER" id="PTHR11361">
    <property type="entry name" value="DNA MISMATCH REPAIR PROTEIN MUTS FAMILY MEMBER"/>
    <property type="match status" value="1"/>
</dbReference>
<feature type="compositionally biased region" description="Polar residues" evidence="8">
    <location>
        <begin position="231"/>
        <end position="240"/>
    </location>
</feature>
<dbReference type="Gene3D" id="3.40.1170.10">
    <property type="entry name" value="DNA repair protein MutS, domain I"/>
    <property type="match status" value="1"/>
</dbReference>
<evidence type="ECO:0000256" key="6">
    <source>
        <dbReference type="ARBA" id="ARBA00023204"/>
    </source>
</evidence>
<evidence type="ECO:0000256" key="8">
    <source>
        <dbReference type="SAM" id="MobiDB-lite"/>
    </source>
</evidence>
<dbReference type="PANTHER" id="PTHR11361:SF34">
    <property type="entry name" value="DNA MISMATCH REPAIR PROTEIN MSH1, MITOCHONDRIAL"/>
    <property type="match status" value="1"/>
</dbReference>
<dbReference type="SMART" id="SM00533">
    <property type="entry name" value="MUTSd"/>
    <property type="match status" value="1"/>
</dbReference>
<dbReference type="OrthoDB" id="2534523at2759"/>
<keyword evidence="7" id="KW-0175">Coiled coil</keyword>
<dbReference type="InterPro" id="IPR036678">
    <property type="entry name" value="MutS_con_dom_sf"/>
</dbReference>
<dbReference type="EMBL" id="KL198018">
    <property type="protein sequence ID" value="KDQ19718.1"/>
    <property type="molecule type" value="Genomic_DNA"/>
</dbReference>
<dbReference type="Pfam" id="PF01624">
    <property type="entry name" value="MutS_I"/>
    <property type="match status" value="1"/>
</dbReference>
<keyword evidence="11" id="KW-1185">Reference proteome</keyword>
<dbReference type="Gene3D" id="3.40.50.300">
    <property type="entry name" value="P-loop containing nucleotide triphosphate hydrolases"/>
    <property type="match status" value="1"/>
</dbReference>
<dbReference type="InterPro" id="IPR027417">
    <property type="entry name" value="P-loop_NTPase"/>
</dbReference>
<dbReference type="InterPro" id="IPR000432">
    <property type="entry name" value="DNA_mismatch_repair_MutS_C"/>
</dbReference>
<dbReference type="SUPFAM" id="SSF52540">
    <property type="entry name" value="P-loop containing nucleoside triphosphate hydrolases"/>
    <property type="match status" value="1"/>
</dbReference>
<feature type="compositionally biased region" description="Acidic residues" evidence="8">
    <location>
        <begin position="471"/>
        <end position="484"/>
    </location>
</feature>
<dbReference type="HOGENOM" id="CLU_002472_4_0_1"/>
<feature type="region of interest" description="Disordered" evidence="8">
    <location>
        <begin position="231"/>
        <end position="253"/>
    </location>
</feature>
<reference evidence="11" key="1">
    <citation type="journal article" date="2014" name="Proc. Natl. Acad. Sci. U.S.A.">
        <title>Extensive sampling of basidiomycete genomes demonstrates inadequacy of the white-rot/brown-rot paradigm for wood decay fungi.</title>
        <authorList>
            <person name="Riley R."/>
            <person name="Salamov A.A."/>
            <person name="Brown D.W."/>
            <person name="Nagy L.G."/>
            <person name="Floudas D."/>
            <person name="Held B.W."/>
            <person name="Levasseur A."/>
            <person name="Lombard V."/>
            <person name="Morin E."/>
            <person name="Otillar R."/>
            <person name="Lindquist E.A."/>
            <person name="Sun H."/>
            <person name="LaButti K.M."/>
            <person name="Schmutz J."/>
            <person name="Jabbour D."/>
            <person name="Luo H."/>
            <person name="Baker S.E."/>
            <person name="Pisabarro A.G."/>
            <person name="Walton J.D."/>
            <person name="Blanchette R.A."/>
            <person name="Henrissat B."/>
            <person name="Martin F."/>
            <person name="Cullen D."/>
            <person name="Hibbett D.S."/>
            <person name="Grigoriev I.V."/>
        </authorList>
    </citation>
    <scope>NUCLEOTIDE SEQUENCE [LARGE SCALE GENOMIC DNA]</scope>
    <source>
        <strain evidence="11">FD-172 SS1</strain>
    </source>
</reference>
<dbReference type="FunFam" id="3.40.50.300:FF:001238">
    <property type="entry name" value="DNA mismatch repair protein"/>
    <property type="match status" value="1"/>
</dbReference>
<feature type="region of interest" description="Disordered" evidence="8">
    <location>
        <begin position="463"/>
        <end position="484"/>
    </location>
</feature>
<dbReference type="InParanoid" id="A0A067MVE6"/>
<dbReference type="Pfam" id="PF05192">
    <property type="entry name" value="MutS_III"/>
    <property type="match status" value="1"/>
</dbReference>
<dbReference type="InterPro" id="IPR036187">
    <property type="entry name" value="DNA_mismatch_repair_MutS_sf"/>
</dbReference>
<evidence type="ECO:0000256" key="2">
    <source>
        <dbReference type="ARBA" id="ARBA00022741"/>
    </source>
</evidence>
<keyword evidence="2" id="KW-0547">Nucleotide-binding</keyword>